<dbReference type="PANTHER" id="PTHR43514:SF4">
    <property type="entry name" value="ABC TRANSPORTER I FAMILY MEMBER 10"/>
    <property type="match status" value="1"/>
</dbReference>
<evidence type="ECO:0000256" key="1">
    <source>
        <dbReference type="ARBA" id="ARBA00022741"/>
    </source>
</evidence>
<dbReference type="InterPro" id="IPR050334">
    <property type="entry name" value="Molybdenum_import_ModC"/>
</dbReference>
<organism evidence="4 5">
    <name type="scientific">Belliella marina</name>
    <dbReference type="NCBI Taxonomy" id="1644146"/>
    <lineage>
        <taxon>Bacteria</taxon>
        <taxon>Pseudomonadati</taxon>
        <taxon>Bacteroidota</taxon>
        <taxon>Cytophagia</taxon>
        <taxon>Cytophagales</taxon>
        <taxon>Cyclobacteriaceae</taxon>
        <taxon>Belliella</taxon>
    </lineage>
</organism>
<dbReference type="PROSITE" id="PS50893">
    <property type="entry name" value="ABC_TRANSPORTER_2"/>
    <property type="match status" value="2"/>
</dbReference>
<dbReference type="Pfam" id="PF00005">
    <property type="entry name" value="ABC_tran"/>
    <property type="match status" value="2"/>
</dbReference>
<dbReference type="RefSeq" id="WP_376889252.1">
    <property type="nucleotide sequence ID" value="NZ_JBHUHR010000048.1"/>
</dbReference>
<feature type="domain" description="ABC transporter" evidence="3">
    <location>
        <begin position="10"/>
        <end position="261"/>
    </location>
</feature>
<dbReference type="GO" id="GO:0005524">
    <property type="term" value="F:ATP binding"/>
    <property type="evidence" value="ECO:0007669"/>
    <property type="project" value="UniProtKB-KW"/>
</dbReference>
<accession>A0ABW4VRR3</accession>
<dbReference type="SMART" id="SM00382">
    <property type="entry name" value="AAA"/>
    <property type="match status" value="2"/>
</dbReference>
<protein>
    <submittedName>
        <fullName evidence="4">ATP-binding cassette domain-containing protein</fullName>
    </submittedName>
</protein>
<name>A0ABW4VRR3_9BACT</name>
<keyword evidence="1" id="KW-0547">Nucleotide-binding</keyword>
<dbReference type="EMBL" id="JBHUHR010000048">
    <property type="protein sequence ID" value="MFD2037404.1"/>
    <property type="molecule type" value="Genomic_DNA"/>
</dbReference>
<keyword evidence="5" id="KW-1185">Reference proteome</keyword>
<comment type="caution">
    <text evidence="4">The sequence shown here is derived from an EMBL/GenBank/DDBJ whole genome shotgun (WGS) entry which is preliminary data.</text>
</comment>
<dbReference type="InterPro" id="IPR027417">
    <property type="entry name" value="P-loop_NTPase"/>
</dbReference>
<feature type="domain" description="ABC transporter" evidence="3">
    <location>
        <begin position="283"/>
        <end position="508"/>
    </location>
</feature>
<dbReference type="Gene3D" id="3.40.50.300">
    <property type="entry name" value="P-loop containing nucleotide triphosphate hydrolases"/>
    <property type="match status" value="2"/>
</dbReference>
<sequence length="508" mass="57905">MAEGAEGVFLSMSQVGVRRLDSVLFQGLDFLMCNGENWAIISSSGVEKTGFLDTILGKTVVFSGKISFDFAELYRKEKTEKSQINSYRDLVAFVSQKYTFTNKDNLQNFYYQQRFNSTESDTTYTVKEYLGNVESKIAGYWDLEKVMDLLDLEVLQNESLLKLSNGETRRLAIAEALLKNPRLFLMDEPMTGLDRETRLLFDVILRKIVDSGTQLIIATKAEEIPEVVTHVGVLQDGKLLRMEKHQFKEQLKEDPEKHINHFDLEKLDSLIQMNPIQSYHQLVLMKQVSVAYGQKMILEGVDWEIKQGECWSLKGHNGAGKSTLISLMIGENPQAYANDIILFDRKRGTGETIWDIKKRVGFVSPELSRFFPRNQTCLKVVLSGLFDTMGLFKKVSQEQEKLGMDWLGLFRVSQVSGLLFHQVPLETQRFCLLARALIKSPALLILDEATQGMDEDQGLLFRDALNHIGNHPLLSMVFVSHYEHEIPKIIKKEIVLKDGKVFGLNVRT</sequence>
<reference evidence="5" key="1">
    <citation type="journal article" date="2019" name="Int. J. Syst. Evol. Microbiol.">
        <title>The Global Catalogue of Microorganisms (GCM) 10K type strain sequencing project: providing services to taxonomists for standard genome sequencing and annotation.</title>
        <authorList>
            <consortium name="The Broad Institute Genomics Platform"/>
            <consortium name="The Broad Institute Genome Sequencing Center for Infectious Disease"/>
            <person name="Wu L."/>
            <person name="Ma J."/>
        </authorList>
    </citation>
    <scope>NUCLEOTIDE SEQUENCE [LARGE SCALE GENOMIC DNA]</scope>
    <source>
        <strain evidence="5">CGMCC 1.15180</strain>
    </source>
</reference>
<dbReference type="PANTHER" id="PTHR43514">
    <property type="entry name" value="ABC TRANSPORTER I FAMILY MEMBER 10"/>
    <property type="match status" value="1"/>
</dbReference>
<dbReference type="InterPro" id="IPR003439">
    <property type="entry name" value="ABC_transporter-like_ATP-bd"/>
</dbReference>
<gene>
    <name evidence="4" type="ORF">ACFSKL_21585</name>
</gene>
<proteinExistence type="predicted"/>
<keyword evidence="2 4" id="KW-0067">ATP-binding</keyword>
<dbReference type="InterPro" id="IPR003593">
    <property type="entry name" value="AAA+_ATPase"/>
</dbReference>
<dbReference type="SUPFAM" id="SSF52540">
    <property type="entry name" value="P-loop containing nucleoside triphosphate hydrolases"/>
    <property type="match status" value="2"/>
</dbReference>
<dbReference type="Proteomes" id="UP001597361">
    <property type="component" value="Unassembled WGS sequence"/>
</dbReference>
<evidence type="ECO:0000313" key="5">
    <source>
        <dbReference type="Proteomes" id="UP001597361"/>
    </source>
</evidence>
<evidence type="ECO:0000313" key="4">
    <source>
        <dbReference type="EMBL" id="MFD2037404.1"/>
    </source>
</evidence>
<evidence type="ECO:0000256" key="2">
    <source>
        <dbReference type="ARBA" id="ARBA00022840"/>
    </source>
</evidence>
<evidence type="ECO:0000259" key="3">
    <source>
        <dbReference type="PROSITE" id="PS50893"/>
    </source>
</evidence>